<dbReference type="PANTHER" id="PTHR42791:SF1">
    <property type="entry name" value="N-ACETYLTRANSFERASE DOMAIN-CONTAINING PROTEIN"/>
    <property type="match status" value="1"/>
</dbReference>
<dbReference type="InterPro" id="IPR016181">
    <property type="entry name" value="Acyl_CoA_acyltransferase"/>
</dbReference>
<dbReference type="Proteomes" id="UP001175226">
    <property type="component" value="Unassembled WGS sequence"/>
</dbReference>
<name>A0AA39J364_9AGAR</name>
<dbReference type="InterPro" id="IPR052523">
    <property type="entry name" value="Trichothecene_AcTrans"/>
</dbReference>
<dbReference type="SUPFAM" id="SSF55729">
    <property type="entry name" value="Acyl-CoA N-acyltransferases (Nat)"/>
    <property type="match status" value="1"/>
</dbReference>
<keyword evidence="3" id="KW-1185">Reference proteome</keyword>
<dbReference type="GO" id="GO:0016747">
    <property type="term" value="F:acyltransferase activity, transferring groups other than amino-acyl groups"/>
    <property type="evidence" value="ECO:0007669"/>
    <property type="project" value="InterPro"/>
</dbReference>
<feature type="domain" description="N-acetyltransferase" evidence="1">
    <location>
        <begin position="65"/>
        <end position="217"/>
    </location>
</feature>
<sequence>MSSSFAVRRLTEAPESVKFNEVVECFKDAFAEDDFARTLTGRKTDPYHHLNRSVVVSGFLSGEVYVVEEATKGKVIASAIWFPPNRELYEDTEKGKAVKPLMASLGPELDEWWCTRFLPEYAAFSEAEFGEGVKKEAWHLQWIGTRKSHRGRGLAAMLIDVIRDKKGDAKMCLEVENPENLGFYQKCGFETLNEEAHYFEGCKVHEKSGFPMWAMMSK</sequence>
<organism evidence="2 3">
    <name type="scientific">Armillaria borealis</name>
    <dbReference type="NCBI Taxonomy" id="47425"/>
    <lineage>
        <taxon>Eukaryota</taxon>
        <taxon>Fungi</taxon>
        <taxon>Dikarya</taxon>
        <taxon>Basidiomycota</taxon>
        <taxon>Agaricomycotina</taxon>
        <taxon>Agaricomycetes</taxon>
        <taxon>Agaricomycetidae</taxon>
        <taxon>Agaricales</taxon>
        <taxon>Marasmiineae</taxon>
        <taxon>Physalacriaceae</taxon>
        <taxon>Armillaria</taxon>
    </lineage>
</organism>
<protein>
    <recommendedName>
        <fullName evidence="1">N-acetyltransferase domain-containing protein</fullName>
    </recommendedName>
</protein>
<dbReference type="PROSITE" id="PS51186">
    <property type="entry name" value="GNAT"/>
    <property type="match status" value="1"/>
</dbReference>
<dbReference type="Pfam" id="PF13508">
    <property type="entry name" value="Acetyltransf_7"/>
    <property type="match status" value="1"/>
</dbReference>
<gene>
    <name evidence="2" type="ORF">EV421DRAFT_1428400</name>
</gene>
<evidence type="ECO:0000313" key="3">
    <source>
        <dbReference type="Proteomes" id="UP001175226"/>
    </source>
</evidence>
<accession>A0AA39J364</accession>
<evidence type="ECO:0000313" key="2">
    <source>
        <dbReference type="EMBL" id="KAK0433558.1"/>
    </source>
</evidence>
<proteinExistence type="predicted"/>
<reference evidence="2" key="1">
    <citation type="submission" date="2023-06" db="EMBL/GenBank/DDBJ databases">
        <authorList>
            <consortium name="Lawrence Berkeley National Laboratory"/>
            <person name="Ahrendt S."/>
            <person name="Sahu N."/>
            <person name="Indic B."/>
            <person name="Wong-Bajracharya J."/>
            <person name="Merenyi Z."/>
            <person name="Ke H.-M."/>
            <person name="Monk M."/>
            <person name="Kocsube S."/>
            <person name="Drula E."/>
            <person name="Lipzen A."/>
            <person name="Balint B."/>
            <person name="Henrissat B."/>
            <person name="Andreopoulos B."/>
            <person name="Martin F.M."/>
            <person name="Harder C.B."/>
            <person name="Rigling D."/>
            <person name="Ford K.L."/>
            <person name="Foster G.D."/>
            <person name="Pangilinan J."/>
            <person name="Papanicolaou A."/>
            <person name="Barry K."/>
            <person name="LaButti K."/>
            <person name="Viragh M."/>
            <person name="Koriabine M."/>
            <person name="Yan M."/>
            <person name="Riley R."/>
            <person name="Champramary S."/>
            <person name="Plett K.L."/>
            <person name="Tsai I.J."/>
            <person name="Slot J."/>
            <person name="Sipos G."/>
            <person name="Plett J."/>
            <person name="Nagy L.G."/>
            <person name="Grigoriev I.V."/>
        </authorList>
    </citation>
    <scope>NUCLEOTIDE SEQUENCE</scope>
    <source>
        <strain evidence="2">FPL87.14</strain>
    </source>
</reference>
<evidence type="ECO:0000259" key="1">
    <source>
        <dbReference type="PROSITE" id="PS51186"/>
    </source>
</evidence>
<dbReference type="InterPro" id="IPR000182">
    <property type="entry name" value="GNAT_dom"/>
</dbReference>
<dbReference type="AlphaFoldDB" id="A0AA39J364"/>
<dbReference type="PANTHER" id="PTHR42791">
    <property type="entry name" value="GNAT FAMILY ACETYLTRANSFERASE"/>
    <property type="match status" value="1"/>
</dbReference>
<comment type="caution">
    <text evidence="2">The sequence shown here is derived from an EMBL/GenBank/DDBJ whole genome shotgun (WGS) entry which is preliminary data.</text>
</comment>
<dbReference type="EMBL" id="JAUEPT010000080">
    <property type="protein sequence ID" value="KAK0433558.1"/>
    <property type="molecule type" value="Genomic_DNA"/>
</dbReference>
<dbReference type="Gene3D" id="3.40.630.30">
    <property type="match status" value="1"/>
</dbReference>